<evidence type="ECO:0000313" key="1">
    <source>
        <dbReference type="EMBL" id="QDZ03176.1"/>
    </source>
</evidence>
<dbReference type="InterPro" id="IPR005500">
    <property type="entry name" value="DUF309"/>
</dbReference>
<sequence length="146" mass="16291">MEIAERAPEVTDPAQWSDNEAWRYGFALYGHGFFWEAHEVWEPVWMGLRPNSAERMLVQGLIQLANCCLKLRMGRPRAAGRLANHAADCLWNARHGREKYAMGVDVAQAADDALRFAQAIEAGERVATDADVLVAQRPALVCENAL</sequence>
<dbReference type="AlphaFoldDB" id="A0A5B8L559"/>
<name>A0A5B8L559_9HYPH</name>
<dbReference type="InterPro" id="IPR023203">
    <property type="entry name" value="TTHA0068_sf"/>
</dbReference>
<dbReference type="OrthoDB" id="9799942at2"/>
<accession>A0A5B8L559</accession>
<evidence type="ECO:0000313" key="2">
    <source>
        <dbReference type="Proteomes" id="UP000321389"/>
    </source>
</evidence>
<dbReference type="Proteomes" id="UP000321389">
    <property type="component" value="Chromosome"/>
</dbReference>
<proteinExistence type="predicted"/>
<dbReference type="EMBL" id="CP042301">
    <property type="protein sequence ID" value="QDZ03176.1"/>
    <property type="molecule type" value="Genomic_DNA"/>
</dbReference>
<protein>
    <submittedName>
        <fullName evidence="1">DUF309 domain-containing protein</fullName>
    </submittedName>
</protein>
<reference evidence="1" key="1">
    <citation type="submission" date="2020-04" db="EMBL/GenBank/DDBJ databases">
        <title>Nitratireductor sp. nov. isolated from mangrove soil.</title>
        <authorList>
            <person name="Ye Y."/>
        </authorList>
    </citation>
    <scope>NUCLEOTIDE SEQUENCE</scope>
    <source>
        <strain evidence="1">SY7</strain>
    </source>
</reference>
<dbReference type="KEGG" id="niy:FQ775_02930"/>
<dbReference type="Gene3D" id="1.10.3450.10">
    <property type="entry name" value="TTHA0068-like"/>
    <property type="match status" value="1"/>
</dbReference>
<dbReference type="SUPFAM" id="SSF140663">
    <property type="entry name" value="TTHA0068-like"/>
    <property type="match status" value="1"/>
</dbReference>
<dbReference type="Pfam" id="PF03745">
    <property type="entry name" value="DUF309"/>
    <property type="match status" value="1"/>
</dbReference>
<gene>
    <name evidence="1" type="ORF">FQ775_02930</name>
</gene>
<keyword evidence="2" id="KW-1185">Reference proteome</keyword>
<organism evidence="1 2">
    <name type="scientific">Nitratireductor mangrovi</name>
    <dbReference type="NCBI Taxonomy" id="2599600"/>
    <lineage>
        <taxon>Bacteria</taxon>
        <taxon>Pseudomonadati</taxon>
        <taxon>Pseudomonadota</taxon>
        <taxon>Alphaproteobacteria</taxon>
        <taxon>Hyphomicrobiales</taxon>
        <taxon>Phyllobacteriaceae</taxon>
        <taxon>Nitratireductor</taxon>
    </lineage>
</organism>